<organism evidence="2 3">
    <name type="scientific">Mucilaginibacter rubeus</name>
    <dbReference type="NCBI Taxonomy" id="2027860"/>
    <lineage>
        <taxon>Bacteria</taxon>
        <taxon>Pseudomonadati</taxon>
        <taxon>Bacteroidota</taxon>
        <taxon>Sphingobacteriia</taxon>
        <taxon>Sphingobacteriales</taxon>
        <taxon>Sphingobacteriaceae</taxon>
        <taxon>Mucilaginibacter</taxon>
    </lineage>
</organism>
<dbReference type="RefSeq" id="WP_167516104.1">
    <property type="nucleotide sequence ID" value="NZ_CP043451.1"/>
</dbReference>
<feature type="region of interest" description="Disordered" evidence="1">
    <location>
        <begin position="1"/>
        <end position="46"/>
    </location>
</feature>
<name>A0ABX7U574_9SPHI</name>
<dbReference type="EMBL" id="CP071880">
    <property type="protein sequence ID" value="QTE47929.1"/>
    <property type="molecule type" value="Genomic_DNA"/>
</dbReference>
<feature type="compositionally biased region" description="Basic and acidic residues" evidence="1">
    <location>
        <begin position="26"/>
        <end position="36"/>
    </location>
</feature>
<protein>
    <submittedName>
        <fullName evidence="2">Uncharacterized protein</fullName>
    </submittedName>
</protein>
<evidence type="ECO:0000313" key="2">
    <source>
        <dbReference type="EMBL" id="QTE47929.1"/>
    </source>
</evidence>
<evidence type="ECO:0000313" key="3">
    <source>
        <dbReference type="Proteomes" id="UP000663940"/>
    </source>
</evidence>
<keyword evidence="3" id="KW-1185">Reference proteome</keyword>
<sequence length="46" mass="5132">MKPADKKPVVVEPVRTPQPKQSSGDKSFDNAIDKMLKKPSTYTQSK</sequence>
<gene>
    <name evidence="2" type="ORF">J3L21_20490</name>
</gene>
<evidence type="ECO:0000256" key="1">
    <source>
        <dbReference type="SAM" id="MobiDB-lite"/>
    </source>
</evidence>
<accession>A0ABX7U574</accession>
<proteinExistence type="predicted"/>
<reference evidence="2 3" key="1">
    <citation type="submission" date="2021-03" db="EMBL/GenBank/DDBJ databases">
        <title>Mucilaginibacter strains isolated from gold and copper mining confer multi heavy-metal resistance.</title>
        <authorList>
            <person name="Li Y."/>
        </authorList>
    </citation>
    <scope>NUCLEOTIDE SEQUENCE [LARGE SCALE GENOMIC DNA]</scope>
    <source>
        <strain evidence="2 3">P2-4</strain>
    </source>
</reference>
<dbReference type="Proteomes" id="UP000663940">
    <property type="component" value="Chromosome"/>
</dbReference>